<dbReference type="CDD" id="cd04730">
    <property type="entry name" value="NPD_like"/>
    <property type="match status" value="1"/>
</dbReference>
<dbReference type="RefSeq" id="WP_209659369.1">
    <property type="nucleotide sequence ID" value="NZ_JAGGLI010000005.1"/>
</dbReference>
<dbReference type="GO" id="GO:0004318">
    <property type="term" value="F:enoyl-[acyl-carrier-protein] reductase (NADH) activity"/>
    <property type="evidence" value="ECO:0007669"/>
    <property type="project" value="UniProtKB-EC"/>
</dbReference>
<evidence type="ECO:0000256" key="1">
    <source>
        <dbReference type="ARBA" id="ARBA00003535"/>
    </source>
</evidence>
<accession>A0ABS4KGM2</accession>
<reference evidence="6 7" key="1">
    <citation type="submission" date="2021-03" db="EMBL/GenBank/DDBJ databases">
        <title>Genomic Encyclopedia of Type Strains, Phase IV (KMG-IV): sequencing the most valuable type-strain genomes for metagenomic binning, comparative biology and taxonomic classification.</title>
        <authorList>
            <person name="Goeker M."/>
        </authorList>
    </citation>
    <scope>NUCLEOTIDE SEQUENCE [LARGE SCALE GENOMIC DNA]</scope>
    <source>
        <strain evidence="6 7">DSM 27512</strain>
    </source>
</reference>
<dbReference type="Pfam" id="PF03060">
    <property type="entry name" value="NMO"/>
    <property type="match status" value="1"/>
</dbReference>
<organism evidence="6 7">
    <name type="scientific">Acetoanaerobium pronyense</name>
    <dbReference type="NCBI Taxonomy" id="1482736"/>
    <lineage>
        <taxon>Bacteria</taxon>
        <taxon>Bacillati</taxon>
        <taxon>Bacillota</taxon>
        <taxon>Clostridia</taxon>
        <taxon>Peptostreptococcales</taxon>
        <taxon>Filifactoraceae</taxon>
        <taxon>Acetoanaerobium</taxon>
    </lineage>
</organism>
<gene>
    <name evidence="6" type="ORF">J2Z35_000694</name>
</gene>
<comment type="caution">
    <text evidence="6">The sequence shown here is derived from an EMBL/GenBank/DDBJ whole genome shotgun (WGS) entry which is preliminary data.</text>
</comment>
<dbReference type="EMBL" id="JAGGLI010000005">
    <property type="protein sequence ID" value="MBP2026902.1"/>
    <property type="molecule type" value="Genomic_DNA"/>
</dbReference>
<evidence type="ECO:0000313" key="7">
    <source>
        <dbReference type="Proteomes" id="UP001314903"/>
    </source>
</evidence>
<keyword evidence="4" id="KW-0288">FMN</keyword>
<dbReference type="InterPro" id="IPR013785">
    <property type="entry name" value="Aldolase_TIM"/>
</dbReference>
<evidence type="ECO:0000256" key="2">
    <source>
        <dbReference type="ARBA" id="ARBA00013457"/>
    </source>
</evidence>
<dbReference type="Gene3D" id="3.20.20.70">
    <property type="entry name" value="Aldolase class I"/>
    <property type="match status" value="1"/>
</dbReference>
<sequence>MKTKLTELLDIKYPIIQGAMAWVSDAALAAAVSNAGGAGTIAAGGRDVEWVRSEIRKAKSLTDKPFGVNVVLMAENKDEIVDVICEEHVAYVTLGAGNPVPYFEKFKSAKIKVIPVVPNLKLAKRVEEKGADAIVIEGMEAGGHIGKISTLALMTQVIPEINIPVVVAGGFADGRGLLAALSMGGAGIQMGTRFYASRECTSHINAKEMIIKAGDTDSVVTGYLHNHAVRGIRNEMTDKYLELERECADYGKLHELVVGSSRKAPIDGDINWGFVQAGQSLSVIKSIDSCKDIIESIIEEANESLNNLKNIF</sequence>
<dbReference type="PANTHER" id="PTHR32332">
    <property type="entry name" value="2-NITROPROPANE DIOXYGENASE"/>
    <property type="match status" value="1"/>
</dbReference>
<evidence type="ECO:0000313" key="6">
    <source>
        <dbReference type="EMBL" id="MBP2026902.1"/>
    </source>
</evidence>
<dbReference type="SUPFAM" id="SSF51412">
    <property type="entry name" value="Inosine monophosphate dehydrogenase (IMPDH)"/>
    <property type="match status" value="1"/>
</dbReference>
<dbReference type="InterPro" id="IPR004136">
    <property type="entry name" value="NMO"/>
</dbReference>
<dbReference type="PANTHER" id="PTHR32332:SF20">
    <property type="entry name" value="2-NITROPROPANE DIOXYGENASE-LIKE PROTEIN"/>
    <property type="match status" value="1"/>
</dbReference>
<protein>
    <recommendedName>
        <fullName evidence="2">Probable nitronate monooxygenase</fullName>
    </recommendedName>
</protein>
<keyword evidence="3" id="KW-0285">Flavoprotein</keyword>
<proteinExistence type="predicted"/>
<comment type="function">
    <text evidence="1">Nitronate monooxygenase that uses molecular oxygen to catalyze the oxidative denitrification of alkyl nitronates. Acts on propionate 3-nitronate (P3N), the presumed physiological substrate. Probably functions in the detoxification of P3N, a metabolic poison produced by plants and fungi as a defense mechanism.</text>
</comment>
<name>A0ABS4KGM2_9FIRM</name>
<keyword evidence="7" id="KW-1185">Reference proteome</keyword>
<evidence type="ECO:0000256" key="3">
    <source>
        <dbReference type="ARBA" id="ARBA00022630"/>
    </source>
</evidence>
<evidence type="ECO:0000256" key="5">
    <source>
        <dbReference type="ARBA" id="ARBA00023002"/>
    </source>
</evidence>
<dbReference type="Proteomes" id="UP001314903">
    <property type="component" value="Unassembled WGS sequence"/>
</dbReference>
<keyword evidence="5 6" id="KW-0560">Oxidoreductase</keyword>
<evidence type="ECO:0000256" key="4">
    <source>
        <dbReference type="ARBA" id="ARBA00022643"/>
    </source>
</evidence>